<gene>
    <name evidence="1" type="ORF">J8273_7270</name>
</gene>
<dbReference type="AlphaFoldDB" id="A0A8J6BV30"/>
<organism evidence="1 2">
    <name type="scientific">Carpediemonas membranifera</name>
    <dbReference type="NCBI Taxonomy" id="201153"/>
    <lineage>
        <taxon>Eukaryota</taxon>
        <taxon>Metamonada</taxon>
        <taxon>Carpediemonas-like organisms</taxon>
        <taxon>Carpediemonas</taxon>
    </lineage>
</organism>
<evidence type="ECO:0000313" key="1">
    <source>
        <dbReference type="EMBL" id="KAG9390996.1"/>
    </source>
</evidence>
<keyword evidence="2" id="KW-1185">Reference proteome</keyword>
<proteinExistence type="predicted"/>
<dbReference type="Proteomes" id="UP000717585">
    <property type="component" value="Unassembled WGS sequence"/>
</dbReference>
<sequence length="407" mass="42767">MKHDFTKTLANGLKFTYIYSPTELTSIGLGVKAGVRHALDDTWNPGLTSHIMQEVAQQNIAIGAPMKMIGAHDRESIRMSCFVPNAHSASCLDALASSLAPTEGMIDAAIPGARHAATVEAQALLHPQALRQSSTLHAMLGPAVGRIDPLMTQWEPQTAEATLAQFHEHVRPDVSSVVVIGGADPNQLMAKLESLDFGSAPVNADSPLHVPPVGTVLTARIGEPTFTLSWRAGGLGSGDYIPLSVLFRALGSCQRFAAGGPGKGLLAVLPLMGLPAGMVETGAAYHPLSDMGVFEISGQLAQSTGSDDEKLQSAMQAGAAFLGQLGGALTSVPGLFRRAVNQSKSNMLLALEDIAVHLREAVTHSMTADGIYSAPDLAAQLDGLTEEQWSDTVVRMLKGKPMVMLTV</sequence>
<protein>
    <submittedName>
        <fullName evidence="1">Mitochondrial processing peptidase alpha subunit</fullName>
    </submittedName>
</protein>
<evidence type="ECO:0000313" key="2">
    <source>
        <dbReference type="Proteomes" id="UP000717585"/>
    </source>
</evidence>
<dbReference type="Gene3D" id="3.30.830.10">
    <property type="entry name" value="Metalloenzyme, LuxS/M16 peptidase-like"/>
    <property type="match status" value="1"/>
</dbReference>
<dbReference type="InterPro" id="IPR011249">
    <property type="entry name" value="Metalloenz_LuxS/M16"/>
</dbReference>
<reference evidence="1" key="1">
    <citation type="submission" date="2021-05" db="EMBL/GenBank/DDBJ databases">
        <title>A free-living protist that lacks canonical eukaryotic 1 DNA replication and segregation systems.</title>
        <authorList>
            <person name="Salas-Leiva D.E."/>
            <person name="Tromer E.C."/>
            <person name="Curtis B.A."/>
            <person name="Jerlstrom-Hultqvist J."/>
            <person name="Kolisko M."/>
            <person name="Yi Z."/>
            <person name="Salas-Leiva J.S."/>
            <person name="Gallot-Lavallee L."/>
            <person name="Kops G.J.P.L."/>
            <person name="Archibald J.M."/>
            <person name="Simpson A.G.B."/>
            <person name="Roger A.J."/>
        </authorList>
    </citation>
    <scope>NUCLEOTIDE SEQUENCE</scope>
    <source>
        <strain evidence="1">BICM</strain>
    </source>
</reference>
<accession>A0A8J6BV30</accession>
<comment type="caution">
    <text evidence="1">The sequence shown here is derived from an EMBL/GenBank/DDBJ whole genome shotgun (WGS) entry which is preliminary data.</text>
</comment>
<dbReference type="EMBL" id="JAHDYR010000062">
    <property type="protein sequence ID" value="KAG9390996.1"/>
    <property type="molecule type" value="Genomic_DNA"/>
</dbReference>
<dbReference type="SUPFAM" id="SSF63411">
    <property type="entry name" value="LuxS/MPP-like metallohydrolase"/>
    <property type="match status" value="2"/>
</dbReference>
<name>A0A8J6BV30_9EUKA</name>
<dbReference type="GO" id="GO:0046872">
    <property type="term" value="F:metal ion binding"/>
    <property type="evidence" value="ECO:0007669"/>
    <property type="project" value="InterPro"/>
</dbReference>